<dbReference type="GO" id="GO:0005737">
    <property type="term" value="C:cytoplasm"/>
    <property type="evidence" value="ECO:0007669"/>
    <property type="project" value="TreeGrafter"/>
</dbReference>
<reference evidence="3" key="2">
    <citation type="submission" date="2010-07" db="EMBL/GenBank/DDBJ databases">
        <authorList>
            <consortium name="The Broad Institute Genome Sequencing Platform"/>
            <consortium name="Broad Institute Genome Sequencing Center for Infectious Disease"/>
            <person name="Ma L.-J."/>
            <person name="Dead R."/>
            <person name="Young S."/>
            <person name="Zeng Q."/>
            <person name="Koehrsen M."/>
            <person name="Alvarado L."/>
            <person name="Berlin A."/>
            <person name="Chapman S.B."/>
            <person name="Chen Z."/>
            <person name="Freedman E."/>
            <person name="Gellesch M."/>
            <person name="Goldberg J."/>
            <person name="Griggs A."/>
            <person name="Gujja S."/>
            <person name="Heilman E.R."/>
            <person name="Heiman D."/>
            <person name="Hepburn T."/>
            <person name="Howarth C."/>
            <person name="Jen D."/>
            <person name="Larson L."/>
            <person name="Mehta T."/>
            <person name="Neiman D."/>
            <person name="Pearson M."/>
            <person name="Roberts A."/>
            <person name="Saif S."/>
            <person name="Shea T."/>
            <person name="Shenoy N."/>
            <person name="Sisk P."/>
            <person name="Stolte C."/>
            <person name="Sykes S."/>
            <person name="Walk T."/>
            <person name="White J."/>
            <person name="Yandava C."/>
            <person name="Haas B."/>
            <person name="Nusbaum C."/>
            <person name="Birren B."/>
        </authorList>
    </citation>
    <scope>NUCLEOTIDE SEQUENCE</scope>
    <source>
        <strain evidence="3">R3-111a-1</strain>
    </source>
</reference>
<protein>
    <recommendedName>
        <fullName evidence="2">Manganese/iron superoxide dismutase C-terminal domain-containing protein</fullName>
    </recommendedName>
</protein>
<dbReference type="GO" id="GO:0004784">
    <property type="term" value="F:superoxide dismutase activity"/>
    <property type="evidence" value="ECO:0007669"/>
    <property type="project" value="InterPro"/>
</dbReference>
<comment type="function">
    <text evidence="1">Component of the mitochondrial ribosome (mitoribosome), a dedicated translation machinery responsible for the synthesis of mitochondrial genome-encoded proteins, including at least some of the essential transmembrane subunits of the mitochondrial respiratory chain. The mitoribosomes are attached to the mitochondrial inner membrane and translation products are cotranslationally integrated into the membrane.</text>
</comment>
<feature type="domain" description="Manganese/iron superoxide dismutase C-terminal" evidence="2">
    <location>
        <begin position="127"/>
        <end position="169"/>
    </location>
</feature>
<evidence type="ECO:0000313" key="5">
    <source>
        <dbReference type="Proteomes" id="UP000006039"/>
    </source>
</evidence>
<dbReference type="GeneID" id="20341868"/>
<dbReference type="Pfam" id="PF02777">
    <property type="entry name" value="Sod_Fe_C"/>
    <property type="match status" value="2"/>
</dbReference>
<dbReference type="InterPro" id="IPR036314">
    <property type="entry name" value="SOD_C_sf"/>
</dbReference>
<dbReference type="SUPFAM" id="SSF46609">
    <property type="entry name" value="Fe,Mn superoxide dismutase (SOD), N-terminal domain"/>
    <property type="match status" value="1"/>
</dbReference>
<dbReference type="VEuPathDB" id="FungiDB:GGTG_01410"/>
<dbReference type="PANTHER" id="PTHR43595">
    <property type="entry name" value="37S RIBOSOMAL PROTEIN S26, MITOCHONDRIAL"/>
    <property type="match status" value="1"/>
</dbReference>
<accession>J3NJH8</accession>
<dbReference type="GO" id="GO:0046872">
    <property type="term" value="F:metal ion binding"/>
    <property type="evidence" value="ECO:0007669"/>
    <property type="project" value="InterPro"/>
</dbReference>
<dbReference type="OrthoDB" id="275227at2759"/>
<dbReference type="InterPro" id="IPR019832">
    <property type="entry name" value="Mn/Fe_SOD_C"/>
</dbReference>
<dbReference type="AlphaFoldDB" id="J3NJH8"/>
<dbReference type="EMBL" id="GL385395">
    <property type="protein sequence ID" value="EJT81430.1"/>
    <property type="molecule type" value="Genomic_DNA"/>
</dbReference>
<evidence type="ECO:0000313" key="4">
    <source>
        <dbReference type="EnsemblFungi" id="EJT81430"/>
    </source>
</evidence>
<reference evidence="3" key="3">
    <citation type="submission" date="2010-09" db="EMBL/GenBank/DDBJ databases">
        <title>Annotation of Gaeumannomyces graminis var. tritici R3-111a-1.</title>
        <authorList>
            <consortium name="The Broad Institute Genome Sequencing Platform"/>
            <person name="Ma L.-J."/>
            <person name="Dead R."/>
            <person name="Young S.K."/>
            <person name="Zeng Q."/>
            <person name="Gargeya S."/>
            <person name="Fitzgerald M."/>
            <person name="Haas B."/>
            <person name="Abouelleil A."/>
            <person name="Alvarado L."/>
            <person name="Arachchi H.M."/>
            <person name="Berlin A."/>
            <person name="Brown A."/>
            <person name="Chapman S.B."/>
            <person name="Chen Z."/>
            <person name="Dunbar C."/>
            <person name="Freedman E."/>
            <person name="Gearin G."/>
            <person name="Gellesch M."/>
            <person name="Goldberg J."/>
            <person name="Griggs A."/>
            <person name="Gujja S."/>
            <person name="Heiman D."/>
            <person name="Howarth C."/>
            <person name="Larson L."/>
            <person name="Lui A."/>
            <person name="MacDonald P.J.P."/>
            <person name="Mehta T."/>
            <person name="Montmayeur A."/>
            <person name="Murphy C."/>
            <person name="Neiman D."/>
            <person name="Pearson M."/>
            <person name="Priest M."/>
            <person name="Roberts A."/>
            <person name="Saif S."/>
            <person name="Shea T."/>
            <person name="Shenoy N."/>
            <person name="Sisk P."/>
            <person name="Stolte C."/>
            <person name="Sykes S."/>
            <person name="Yandava C."/>
            <person name="Wortman J."/>
            <person name="Nusbaum C."/>
            <person name="Birren B."/>
        </authorList>
    </citation>
    <scope>NUCLEOTIDE SEQUENCE</scope>
    <source>
        <strain evidence="3">R3-111a-1</strain>
    </source>
</reference>
<feature type="domain" description="Manganese/iron superoxide dismutase C-terminal" evidence="2">
    <location>
        <begin position="242"/>
        <end position="290"/>
    </location>
</feature>
<dbReference type="Proteomes" id="UP000006039">
    <property type="component" value="Unassembled WGS sequence"/>
</dbReference>
<proteinExistence type="predicted"/>
<evidence type="ECO:0000259" key="2">
    <source>
        <dbReference type="Pfam" id="PF02777"/>
    </source>
</evidence>
<dbReference type="SUPFAM" id="SSF54719">
    <property type="entry name" value="Fe,Mn superoxide dismutase (SOD), C-terminal domain"/>
    <property type="match status" value="1"/>
</dbReference>
<evidence type="ECO:0000313" key="3">
    <source>
        <dbReference type="EMBL" id="EJT81430.1"/>
    </source>
</evidence>
<dbReference type="InterPro" id="IPR036324">
    <property type="entry name" value="Mn/Fe_SOD_N_sf"/>
</dbReference>
<dbReference type="EnsemblFungi" id="EJT81430">
    <property type="protein sequence ID" value="EJT81430"/>
    <property type="gene ID" value="GGTG_01410"/>
</dbReference>
<dbReference type="FunCoup" id="J3NJH8">
    <property type="interactions" value="184"/>
</dbReference>
<evidence type="ECO:0000256" key="1">
    <source>
        <dbReference type="ARBA" id="ARBA00037226"/>
    </source>
</evidence>
<dbReference type="STRING" id="644352.J3NJH8"/>
<dbReference type="Gene3D" id="3.55.40.20">
    <property type="entry name" value="Iron/manganese superoxide dismutase, C-terminal domain"/>
    <property type="match status" value="1"/>
</dbReference>
<sequence length="302" mass="33925">MLRPRIPLPRLGRLARIPQTRHIHKLRPLRDQFAEKGIGEEGHQFLSPEAVDFAYTQYQTLVLEKLNKLTAGQEDELSNSPNGLLSLITRTARDPNKAPTFNYASMAHNNEFFFNGICHKGPPIPRELKQHLVEAFGSIETLRTEFLLTAFAMFGPGYVWLVRARQPQNVAMRFRLLVTYLAGTPYPEAHYRQQRADMNTGSNVDEWMASQRAAVAPASASAAGPASSSHTRLEPAPGGLRGVVPVLCLNTWEHVYLPDYGILTPEGKEGKREYIYKWWDHIDWNVVADRANLAAGQPSLIS</sequence>
<dbReference type="PANTHER" id="PTHR43595:SF2">
    <property type="entry name" value="SMALL RIBOSOMAL SUBUNIT PROTEIN MS42"/>
    <property type="match status" value="1"/>
</dbReference>
<reference evidence="5" key="1">
    <citation type="submission" date="2010-07" db="EMBL/GenBank/DDBJ databases">
        <title>The genome sequence of Gaeumannomyces graminis var. tritici strain R3-111a-1.</title>
        <authorList>
            <consortium name="The Broad Institute Genome Sequencing Platform"/>
            <person name="Ma L.-J."/>
            <person name="Dead R."/>
            <person name="Young S."/>
            <person name="Zeng Q."/>
            <person name="Koehrsen M."/>
            <person name="Alvarado L."/>
            <person name="Berlin A."/>
            <person name="Chapman S.B."/>
            <person name="Chen Z."/>
            <person name="Freedman E."/>
            <person name="Gellesch M."/>
            <person name="Goldberg J."/>
            <person name="Griggs A."/>
            <person name="Gujja S."/>
            <person name="Heilman E.R."/>
            <person name="Heiman D."/>
            <person name="Hepburn T."/>
            <person name="Howarth C."/>
            <person name="Jen D."/>
            <person name="Larson L."/>
            <person name="Mehta T."/>
            <person name="Neiman D."/>
            <person name="Pearson M."/>
            <person name="Roberts A."/>
            <person name="Saif S."/>
            <person name="Shea T."/>
            <person name="Shenoy N."/>
            <person name="Sisk P."/>
            <person name="Stolte C."/>
            <person name="Sykes S."/>
            <person name="Walk T."/>
            <person name="White J."/>
            <person name="Yandava C."/>
            <person name="Haas B."/>
            <person name="Nusbaum C."/>
            <person name="Birren B."/>
        </authorList>
    </citation>
    <scope>NUCLEOTIDE SEQUENCE [LARGE SCALE GENOMIC DNA]</scope>
    <source>
        <strain evidence="5">R3-111a-1</strain>
    </source>
</reference>
<keyword evidence="5" id="KW-1185">Reference proteome</keyword>
<reference evidence="4" key="4">
    <citation type="journal article" date="2015" name="G3 (Bethesda)">
        <title>Genome sequences of three phytopathogenic species of the Magnaporthaceae family of fungi.</title>
        <authorList>
            <person name="Okagaki L.H."/>
            <person name="Nunes C.C."/>
            <person name="Sailsbery J."/>
            <person name="Clay B."/>
            <person name="Brown D."/>
            <person name="John T."/>
            <person name="Oh Y."/>
            <person name="Young N."/>
            <person name="Fitzgerald M."/>
            <person name="Haas B.J."/>
            <person name="Zeng Q."/>
            <person name="Young S."/>
            <person name="Adiconis X."/>
            <person name="Fan L."/>
            <person name="Levin J.Z."/>
            <person name="Mitchell T.K."/>
            <person name="Okubara P.A."/>
            <person name="Farman M.L."/>
            <person name="Kohn L.M."/>
            <person name="Birren B."/>
            <person name="Ma L.-J."/>
            <person name="Dean R.A."/>
        </authorList>
    </citation>
    <scope>NUCLEOTIDE SEQUENCE</scope>
    <source>
        <strain evidence="4">R3-111a-1</strain>
    </source>
</reference>
<dbReference type="HOGENOM" id="CLU_057349_1_0_1"/>
<reference evidence="4" key="5">
    <citation type="submission" date="2018-04" db="UniProtKB">
        <authorList>
            <consortium name="EnsemblFungi"/>
        </authorList>
    </citation>
    <scope>IDENTIFICATION</scope>
    <source>
        <strain evidence="4">R3-111a-1</strain>
    </source>
</reference>
<name>J3NJH8_GAET3</name>
<dbReference type="eggNOG" id="KOG0876">
    <property type="taxonomic scope" value="Eukaryota"/>
</dbReference>
<dbReference type="RefSeq" id="XP_009217439.1">
    <property type="nucleotide sequence ID" value="XM_009219175.1"/>
</dbReference>
<gene>
    <name evidence="4" type="primary">20341868</name>
    <name evidence="3" type="ORF">GGTG_01410</name>
</gene>
<organism evidence="3">
    <name type="scientific">Gaeumannomyces tritici (strain R3-111a-1)</name>
    <name type="common">Wheat and barley take-all root rot fungus</name>
    <name type="synonym">Gaeumannomyces graminis var. tritici</name>
    <dbReference type="NCBI Taxonomy" id="644352"/>
    <lineage>
        <taxon>Eukaryota</taxon>
        <taxon>Fungi</taxon>
        <taxon>Dikarya</taxon>
        <taxon>Ascomycota</taxon>
        <taxon>Pezizomycotina</taxon>
        <taxon>Sordariomycetes</taxon>
        <taxon>Sordariomycetidae</taxon>
        <taxon>Magnaporthales</taxon>
        <taxon>Magnaporthaceae</taxon>
        <taxon>Gaeumannomyces</taxon>
    </lineage>
</organism>